<evidence type="ECO:0000256" key="1">
    <source>
        <dbReference type="ARBA" id="ARBA00004651"/>
    </source>
</evidence>
<dbReference type="PANTHER" id="PTHR33908">
    <property type="entry name" value="MANNOSYLTRANSFERASE YKCB-RELATED"/>
    <property type="match status" value="1"/>
</dbReference>
<reference evidence="9 10" key="1">
    <citation type="submission" date="2023-06" db="EMBL/GenBank/DDBJ databases">
        <title>Thiopseudomonas sp. CY1220 draft genome sequence.</title>
        <authorList>
            <person name="Zhao G."/>
            <person name="An M."/>
        </authorList>
    </citation>
    <scope>NUCLEOTIDE SEQUENCE [LARGE SCALE GENOMIC DNA]</scope>
    <source>
        <strain evidence="9 10">CY1220</strain>
    </source>
</reference>
<keyword evidence="5 8" id="KW-0812">Transmembrane</keyword>
<protein>
    <recommendedName>
        <fullName evidence="11">Glycosyltransferase RgtA/B/C/D-like domain-containing protein</fullName>
    </recommendedName>
</protein>
<evidence type="ECO:0000313" key="9">
    <source>
        <dbReference type="EMBL" id="MDM7857758.1"/>
    </source>
</evidence>
<comment type="subcellular location">
    <subcellularLocation>
        <location evidence="1">Cell membrane</location>
        <topology evidence="1">Multi-pass membrane protein</topology>
    </subcellularLocation>
</comment>
<keyword evidence="4" id="KW-0808">Transferase</keyword>
<evidence type="ECO:0000256" key="4">
    <source>
        <dbReference type="ARBA" id="ARBA00022679"/>
    </source>
</evidence>
<evidence type="ECO:0008006" key="11">
    <source>
        <dbReference type="Google" id="ProtNLM"/>
    </source>
</evidence>
<feature type="transmembrane region" description="Helical" evidence="8">
    <location>
        <begin position="339"/>
        <end position="359"/>
    </location>
</feature>
<feature type="transmembrane region" description="Helical" evidence="8">
    <location>
        <begin position="160"/>
        <end position="186"/>
    </location>
</feature>
<feature type="transmembrane region" description="Helical" evidence="8">
    <location>
        <begin position="315"/>
        <end position="332"/>
    </location>
</feature>
<name>A0ABT7SNJ0_9GAMM</name>
<keyword evidence="3" id="KW-0328">Glycosyltransferase</keyword>
<accession>A0ABT7SNJ0</accession>
<dbReference type="Proteomes" id="UP001241056">
    <property type="component" value="Unassembled WGS sequence"/>
</dbReference>
<dbReference type="PROSITE" id="PS51257">
    <property type="entry name" value="PROKAR_LIPOPROTEIN"/>
    <property type="match status" value="1"/>
</dbReference>
<comment type="caution">
    <text evidence="9">The sequence shown here is derived from an EMBL/GenBank/DDBJ whole genome shotgun (WGS) entry which is preliminary data.</text>
</comment>
<evidence type="ECO:0000256" key="7">
    <source>
        <dbReference type="ARBA" id="ARBA00023136"/>
    </source>
</evidence>
<evidence type="ECO:0000256" key="6">
    <source>
        <dbReference type="ARBA" id="ARBA00022989"/>
    </source>
</evidence>
<feature type="transmembrane region" description="Helical" evidence="8">
    <location>
        <begin position="206"/>
        <end position="224"/>
    </location>
</feature>
<evidence type="ECO:0000313" key="10">
    <source>
        <dbReference type="Proteomes" id="UP001241056"/>
    </source>
</evidence>
<dbReference type="InterPro" id="IPR050297">
    <property type="entry name" value="LipidA_mod_glycosyltrf_83"/>
</dbReference>
<dbReference type="EMBL" id="JAUCDY010000005">
    <property type="protein sequence ID" value="MDM7857758.1"/>
    <property type="molecule type" value="Genomic_DNA"/>
</dbReference>
<evidence type="ECO:0000256" key="2">
    <source>
        <dbReference type="ARBA" id="ARBA00022475"/>
    </source>
</evidence>
<keyword evidence="7 8" id="KW-0472">Membrane</keyword>
<keyword evidence="10" id="KW-1185">Reference proteome</keyword>
<feature type="transmembrane region" description="Helical" evidence="8">
    <location>
        <begin position="110"/>
        <end position="125"/>
    </location>
</feature>
<feature type="transmembrane region" description="Helical" evidence="8">
    <location>
        <begin position="84"/>
        <end position="103"/>
    </location>
</feature>
<evidence type="ECO:0000256" key="8">
    <source>
        <dbReference type="SAM" id="Phobius"/>
    </source>
</evidence>
<evidence type="ECO:0000256" key="5">
    <source>
        <dbReference type="ARBA" id="ARBA00022692"/>
    </source>
</evidence>
<dbReference type="PANTHER" id="PTHR33908:SF11">
    <property type="entry name" value="MEMBRANE PROTEIN"/>
    <property type="match status" value="1"/>
</dbReference>
<keyword evidence="2" id="KW-1003">Cell membrane</keyword>
<feature type="transmembrane region" description="Helical" evidence="8">
    <location>
        <begin position="12"/>
        <end position="34"/>
    </location>
</feature>
<feature type="transmembrane region" description="Helical" evidence="8">
    <location>
        <begin position="365"/>
        <end position="384"/>
    </location>
</feature>
<gene>
    <name evidence="9" type="ORF">QEZ41_05635</name>
</gene>
<dbReference type="RefSeq" id="WP_289410419.1">
    <property type="nucleotide sequence ID" value="NZ_JAUCDY010000005.1"/>
</dbReference>
<sequence>MKQRILLELKTPEMAAFLLSILLSCIAIGGVVTIGKDAAFYMDIAREVSEAGVVVAFDRFNWPWISVLFAYTHKATGLGFETVAYLYSIFFMAGMSYLLVSMVKEKNQEAAWWAVLLVLSVPVFNSFRDEIIRETGCWFFVVLSIWLVSREKELSWTTGVLFQVAIAFAILYRFEAVFILLAVFLYCVFEFRKFGVRNVFISQLKVSWIYLLGVGVAVVFFASLEQEKLSRIVHQISLLNPLLIFSSFMETSDKLADVALMKWSYSDAPKILLAGIGFALLYRLVTYIGIASFFLVSRKARYEAVKQFAKFRLNTISAVIYFFILFVFFIQVKFVNSRYMALLVILLIPALSVVIAKIFAEYRKWAYLFIVASALVAISNVVSFGDKKTHYLEAAEWLRNNTADDSIIYYEDARVQYYAGRGYGKHHSGDISTISDADKNLYEYFVVEQSLKAEGKYFLEQGFDIMSSFSSKKKTIFILQAIKG</sequence>
<proteinExistence type="predicted"/>
<feature type="transmembrane region" description="Helical" evidence="8">
    <location>
        <begin position="131"/>
        <end position="148"/>
    </location>
</feature>
<organism evidence="9 10">
    <name type="scientific">Thiopseudomonas acetoxidans</name>
    <dbReference type="NCBI Taxonomy" id="3041622"/>
    <lineage>
        <taxon>Bacteria</taxon>
        <taxon>Pseudomonadati</taxon>
        <taxon>Pseudomonadota</taxon>
        <taxon>Gammaproteobacteria</taxon>
        <taxon>Pseudomonadales</taxon>
        <taxon>Pseudomonadaceae</taxon>
        <taxon>Thiopseudomonas</taxon>
    </lineage>
</organism>
<feature type="transmembrane region" description="Helical" evidence="8">
    <location>
        <begin position="271"/>
        <end position="295"/>
    </location>
</feature>
<keyword evidence="6 8" id="KW-1133">Transmembrane helix</keyword>
<evidence type="ECO:0000256" key="3">
    <source>
        <dbReference type="ARBA" id="ARBA00022676"/>
    </source>
</evidence>